<dbReference type="Gene3D" id="3.30.1490.20">
    <property type="entry name" value="ATP-grasp fold, A domain"/>
    <property type="match status" value="1"/>
</dbReference>
<evidence type="ECO:0000256" key="7">
    <source>
        <dbReference type="ARBA" id="ARBA00022679"/>
    </source>
</evidence>
<evidence type="ECO:0000256" key="8">
    <source>
        <dbReference type="ARBA" id="ARBA00022723"/>
    </source>
</evidence>
<evidence type="ECO:0000256" key="5">
    <source>
        <dbReference type="ARBA" id="ARBA00011996"/>
    </source>
</evidence>
<sequence>MEALVKSFSEISMQDVATVGGKSASMGEIMKHLSPQGINIPDGFATTAFSYWTFQDFNNLWEPLEKLMEGLDRHQFSNLKETGAAARALILRAEMPDFIAKAIKDEYSRLWKADRGTDCWL</sequence>
<reference evidence="16 17" key="1">
    <citation type="submission" date="2018-03" db="EMBL/GenBank/DDBJ databases">
        <title>Genomic Encyclopedia of Archaeal and Bacterial Type Strains, Phase II (KMG-II): from individual species to whole genera.</title>
        <authorList>
            <person name="Goeker M."/>
        </authorList>
    </citation>
    <scope>NUCLEOTIDE SEQUENCE [LARGE SCALE GENOMIC DNA]</scope>
    <source>
        <strain evidence="16 17">DSM 18107</strain>
    </source>
</reference>
<keyword evidence="17" id="KW-1185">Reference proteome</keyword>
<dbReference type="Pfam" id="PF01326">
    <property type="entry name" value="PPDK_N"/>
    <property type="match status" value="1"/>
</dbReference>
<evidence type="ECO:0000256" key="1">
    <source>
        <dbReference type="ARBA" id="ARBA00001946"/>
    </source>
</evidence>
<keyword evidence="11" id="KW-0067">ATP-binding</keyword>
<keyword evidence="12" id="KW-0460">Magnesium</keyword>
<evidence type="ECO:0000256" key="4">
    <source>
        <dbReference type="ARBA" id="ARBA00007837"/>
    </source>
</evidence>
<comment type="catalytic activity">
    <reaction evidence="14">
        <text>pyruvate + ATP + H2O = phosphoenolpyruvate + AMP + phosphate + 2 H(+)</text>
        <dbReference type="Rhea" id="RHEA:11364"/>
        <dbReference type="ChEBI" id="CHEBI:15361"/>
        <dbReference type="ChEBI" id="CHEBI:15377"/>
        <dbReference type="ChEBI" id="CHEBI:15378"/>
        <dbReference type="ChEBI" id="CHEBI:30616"/>
        <dbReference type="ChEBI" id="CHEBI:43474"/>
        <dbReference type="ChEBI" id="CHEBI:58702"/>
        <dbReference type="ChEBI" id="CHEBI:456215"/>
        <dbReference type="EC" id="2.7.9.2"/>
    </reaction>
</comment>
<feature type="domain" description="Pyruvate phosphate dikinase AMP/ATP-binding" evidence="15">
    <location>
        <begin position="17"/>
        <end position="112"/>
    </location>
</feature>
<dbReference type="GO" id="GO:0008986">
    <property type="term" value="F:pyruvate, water dikinase activity"/>
    <property type="evidence" value="ECO:0007669"/>
    <property type="project" value="UniProtKB-EC"/>
</dbReference>
<comment type="similarity">
    <text evidence="4">Belongs to the PEP-utilizing enzyme family.</text>
</comment>
<name>A0A2P8GL39_9BACT</name>
<dbReference type="GO" id="GO:0005524">
    <property type="term" value="F:ATP binding"/>
    <property type="evidence" value="ECO:0007669"/>
    <property type="project" value="UniProtKB-KW"/>
</dbReference>
<gene>
    <name evidence="16" type="ORF">CLV42_102238</name>
</gene>
<dbReference type="OrthoDB" id="9765468at2"/>
<dbReference type="AlphaFoldDB" id="A0A2P8GL39"/>
<comment type="caution">
    <text evidence="16">The sequence shown here is derived from an EMBL/GenBank/DDBJ whole genome shotgun (WGS) entry which is preliminary data.</text>
</comment>
<evidence type="ECO:0000313" key="16">
    <source>
        <dbReference type="EMBL" id="PSL34665.1"/>
    </source>
</evidence>
<keyword evidence="9" id="KW-0547">Nucleotide-binding</keyword>
<comment type="pathway">
    <text evidence="3">Carbohydrate biosynthesis; gluconeogenesis.</text>
</comment>
<evidence type="ECO:0000256" key="2">
    <source>
        <dbReference type="ARBA" id="ARBA00002988"/>
    </source>
</evidence>
<dbReference type="EC" id="2.7.9.2" evidence="5"/>
<evidence type="ECO:0000256" key="13">
    <source>
        <dbReference type="ARBA" id="ARBA00033470"/>
    </source>
</evidence>
<protein>
    <recommendedName>
        <fullName evidence="6">Phosphoenolpyruvate synthase</fullName>
        <ecNumber evidence="5">2.7.9.2</ecNumber>
    </recommendedName>
    <alternativeName>
        <fullName evidence="13">Pyruvate, water dikinase</fullName>
    </alternativeName>
</protein>
<dbReference type="Proteomes" id="UP000240978">
    <property type="component" value="Unassembled WGS sequence"/>
</dbReference>
<evidence type="ECO:0000259" key="15">
    <source>
        <dbReference type="Pfam" id="PF01326"/>
    </source>
</evidence>
<evidence type="ECO:0000256" key="10">
    <source>
        <dbReference type="ARBA" id="ARBA00022777"/>
    </source>
</evidence>
<dbReference type="GO" id="GO:0006094">
    <property type="term" value="P:gluconeogenesis"/>
    <property type="evidence" value="ECO:0007669"/>
    <property type="project" value="UniProtKB-UniPathway"/>
</dbReference>
<evidence type="ECO:0000313" key="17">
    <source>
        <dbReference type="Proteomes" id="UP000240978"/>
    </source>
</evidence>
<comment type="cofactor">
    <cofactor evidence="1">
        <name>Mg(2+)</name>
        <dbReference type="ChEBI" id="CHEBI:18420"/>
    </cofactor>
</comment>
<keyword evidence="7" id="KW-0808">Transferase</keyword>
<dbReference type="InterPro" id="IPR002192">
    <property type="entry name" value="PPDK_AMP/ATP-bd"/>
</dbReference>
<accession>A0A2P8GL39</accession>
<evidence type="ECO:0000256" key="14">
    <source>
        <dbReference type="ARBA" id="ARBA00047700"/>
    </source>
</evidence>
<evidence type="ECO:0000256" key="9">
    <source>
        <dbReference type="ARBA" id="ARBA00022741"/>
    </source>
</evidence>
<dbReference type="PANTHER" id="PTHR43030">
    <property type="entry name" value="PHOSPHOENOLPYRUVATE SYNTHASE"/>
    <property type="match status" value="1"/>
</dbReference>
<organism evidence="16 17">
    <name type="scientific">Chitinophaga ginsengisoli</name>
    <dbReference type="NCBI Taxonomy" id="363837"/>
    <lineage>
        <taxon>Bacteria</taxon>
        <taxon>Pseudomonadati</taxon>
        <taxon>Bacteroidota</taxon>
        <taxon>Chitinophagia</taxon>
        <taxon>Chitinophagales</taxon>
        <taxon>Chitinophagaceae</taxon>
        <taxon>Chitinophaga</taxon>
    </lineage>
</organism>
<comment type="function">
    <text evidence="2">Catalyzes the phosphorylation of pyruvate to phosphoenolpyruvate.</text>
</comment>
<evidence type="ECO:0000256" key="12">
    <source>
        <dbReference type="ARBA" id="ARBA00022842"/>
    </source>
</evidence>
<proteinExistence type="inferred from homology"/>
<evidence type="ECO:0000256" key="11">
    <source>
        <dbReference type="ARBA" id="ARBA00022840"/>
    </source>
</evidence>
<dbReference type="InterPro" id="IPR006319">
    <property type="entry name" value="PEP_synth"/>
</dbReference>
<dbReference type="GO" id="GO:0046872">
    <property type="term" value="F:metal ion binding"/>
    <property type="evidence" value="ECO:0007669"/>
    <property type="project" value="UniProtKB-KW"/>
</dbReference>
<dbReference type="InterPro" id="IPR013815">
    <property type="entry name" value="ATP_grasp_subdomain_1"/>
</dbReference>
<evidence type="ECO:0000256" key="6">
    <source>
        <dbReference type="ARBA" id="ARBA00021623"/>
    </source>
</evidence>
<dbReference type="SUPFAM" id="SSF56059">
    <property type="entry name" value="Glutathione synthetase ATP-binding domain-like"/>
    <property type="match status" value="1"/>
</dbReference>
<dbReference type="UniPathway" id="UPA00138"/>
<keyword evidence="8" id="KW-0479">Metal-binding</keyword>
<dbReference type="PANTHER" id="PTHR43030:SF1">
    <property type="entry name" value="PHOSPHOENOLPYRUVATE SYNTHASE"/>
    <property type="match status" value="1"/>
</dbReference>
<keyword evidence="10 16" id="KW-0418">Kinase</keyword>
<dbReference type="EMBL" id="PYGK01000002">
    <property type="protein sequence ID" value="PSL34665.1"/>
    <property type="molecule type" value="Genomic_DNA"/>
</dbReference>
<evidence type="ECO:0000256" key="3">
    <source>
        <dbReference type="ARBA" id="ARBA00004742"/>
    </source>
</evidence>
<keyword evidence="16" id="KW-0670">Pyruvate</keyword>
<dbReference type="RefSeq" id="WP_106600944.1">
    <property type="nucleotide sequence ID" value="NZ_PYGK01000002.1"/>
</dbReference>